<proteinExistence type="predicted"/>
<sequence length="205" mass="22555">MDPNGNSNEKGVHRKIELQSPADWFHLRDKVAQVAREKIAQRVPQDGSEKEAVEKLVDEYITKTFTLASSSVLINGLEPPSSPTSSEEVEPFDTALAKKIQTLYAQIEAETLAVAKLRREKPALVAERYKQNLTRSMGSLDDGQEDEVPGVEFEVGRTEKLDDVKETFEGAVGETGDLPQLVDETEGRVRKAKGVVDSVFAGKGE</sequence>
<dbReference type="GO" id="GO:0000070">
    <property type="term" value="P:mitotic sister chromatid segregation"/>
    <property type="evidence" value="ECO:0007669"/>
    <property type="project" value="InterPro"/>
</dbReference>
<dbReference type="OrthoDB" id="2135762at2759"/>
<dbReference type="AlphaFoldDB" id="A0A6A7BU74"/>
<dbReference type="Proteomes" id="UP000799421">
    <property type="component" value="Unassembled WGS sequence"/>
</dbReference>
<dbReference type="Pfam" id="PF08641">
    <property type="entry name" value="Mis14"/>
    <property type="match status" value="1"/>
</dbReference>
<dbReference type="InterPro" id="IPR013950">
    <property type="entry name" value="Mis14/Nsl1"/>
</dbReference>
<evidence type="ECO:0000313" key="2">
    <source>
        <dbReference type="Proteomes" id="UP000799421"/>
    </source>
</evidence>
<dbReference type="PANTHER" id="PTHR31749">
    <property type="entry name" value="KINETOCHORE-ASSOCIATED PROTEIN NSL1 HOMOLOG"/>
    <property type="match status" value="1"/>
</dbReference>
<dbReference type="GO" id="GO:0000444">
    <property type="term" value="C:MIS12/MIND type complex"/>
    <property type="evidence" value="ECO:0007669"/>
    <property type="project" value="TreeGrafter"/>
</dbReference>
<name>A0A6A7BU74_9PEZI</name>
<dbReference type="PANTHER" id="PTHR31749:SF3">
    <property type="entry name" value="KINETOCHORE-ASSOCIATED PROTEIN NSL1 HOMOLOG"/>
    <property type="match status" value="1"/>
</dbReference>
<keyword evidence="2" id="KW-1185">Reference proteome</keyword>
<dbReference type="EMBL" id="MU006001">
    <property type="protein sequence ID" value="KAF2858886.1"/>
    <property type="molecule type" value="Genomic_DNA"/>
</dbReference>
<evidence type="ECO:0000313" key="1">
    <source>
        <dbReference type="EMBL" id="KAF2858886.1"/>
    </source>
</evidence>
<accession>A0A6A7BU74</accession>
<gene>
    <name evidence="1" type="ORF">K470DRAFT_250384</name>
</gene>
<protein>
    <recommendedName>
        <fullName evidence="3">Kinetochore protein mis14</fullName>
    </recommendedName>
</protein>
<organism evidence="1 2">
    <name type="scientific">Piedraia hortae CBS 480.64</name>
    <dbReference type="NCBI Taxonomy" id="1314780"/>
    <lineage>
        <taxon>Eukaryota</taxon>
        <taxon>Fungi</taxon>
        <taxon>Dikarya</taxon>
        <taxon>Ascomycota</taxon>
        <taxon>Pezizomycotina</taxon>
        <taxon>Dothideomycetes</taxon>
        <taxon>Dothideomycetidae</taxon>
        <taxon>Capnodiales</taxon>
        <taxon>Piedraiaceae</taxon>
        <taxon>Piedraia</taxon>
    </lineage>
</organism>
<evidence type="ECO:0008006" key="3">
    <source>
        <dbReference type="Google" id="ProtNLM"/>
    </source>
</evidence>
<reference evidence="1" key="1">
    <citation type="journal article" date="2020" name="Stud. Mycol.">
        <title>101 Dothideomycetes genomes: a test case for predicting lifestyles and emergence of pathogens.</title>
        <authorList>
            <person name="Haridas S."/>
            <person name="Albert R."/>
            <person name="Binder M."/>
            <person name="Bloem J."/>
            <person name="Labutti K."/>
            <person name="Salamov A."/>
            <person name="Andreopoulos B."/>
            <person name="Baker S."/>
            <person name="Barry K."/>
            <person name="Bills G."/>
            <person name="Bluhm B."/>
            <person name="Cannon C."/>
            <person name="Castanera R."/>
            <person name="Culley D."/>
            <person name="Daum C."/>
            <person name="Ezra D."/>
            <person name="Gonzalez J."/>
            <person name="Henrissat B."/>
            <person name="Kuo A."/>
            <person name="Liang C."/>
            <person name="Lipzen A."/>
            <person name="Lutzoni F."/>
            <person name="Magnuson J."/>
            <person name="Mondo S."/>
            <person name="Nolan M."/>
            <person name="Ohm R."/>
            <person name="Pangilinan J."/>
            <person name="Park H.-J."/>
            <person name="Ramirez L."/>
            <person name="Alfaro M."/>
            <person name="Sun H."/>
            <person name="Tritt A."/>
            <person name="Yoshinaga Y."/>
            <person name="Zwiers L.-H."/>
            <person name="Turgeon B."/>
            <person name="Goodwin S."/>
            <person name="Spatafora J."/>
            <person name="Crous P."/>
            <person name="Grigoriev I."/>
        </authorList>
    </citation>
    <scope>NUCLEOTIDE SEQUENCE</scope>
    <source>
        <strain evidence="1">CBS 480.64</strain>
    </source>
</reference>